<feature type="domain" description="Baseplate structural protein Gp10 C-terminal" evidence="1">
    <location>
        <begin position="45"/>
        <end position="184"/>
    </location>
</feature>
<evidence type="ECO:0000313" key="3">
    <source>
        <dbReference type="Proteomes" id="UP001299546"/>
    </source>
</evidence>
<organism evidence="2 3">
    <name type="scientific">Bariatricus massiliensis</name>
    <dbReference type="NCBI Taxonomy" id="1745713"/>
    <lineage>
        <taxon>Bacteria</taxon>
        <taxon>Bacillati</taxon>
        <taxon>Bacillota</taxon>
        <taxon>Clostridia</taxon>
        <taxon>Lachnospirales</taxon>
        <taxon>Lachnospiraceae</taxon>
        <taxon>Bariatricus</taxon>
    </lineage>
</organism>
<comment type="caution">
    <text evidence="2">The sequence shown here is derived from an EMBL/GenBank/DDBJ whole genome shotgun (WGS) entry which is preliminary data.</text>
</comment>
<dbReference type="RefSeq" id="WP_066735887.1">
    <property type="nucleotide sequence ID" value="NZ_JAJCIQ010000002.1"/>
</dbReference>
<evidence type="ECO:0000259" key="1">
    <source>
        <dbReference type="Pfam" id="PF21939"/>
    </source>
</evidence>
<gene>
    <name evidence="2" type="ORF">LIZ65_06880</name>
</gene>
<keyword evidence="3" id="KW-1185">Reference proteome</keyword>
<reference evidence="2 3" key="1">
    <citation type="submission" date="2021-10" db="EMBL/GenBank/DDBJ databases">
        <title>Collection of gut derived symbiotic bacterial strains cultured from healthy donors.</title>
        <authorList>
            <person name="Lin H."/>
            <person name="Littmann E."/>
            <person name="Kohout C."/>
            <person name="Pamer E.G."/>
        </authorList>
    </citation>
    <scope>NUCLEOTIDE SEQUENCE [LARGE SCALE GENOMIC DNA]</scope>
    <source>
        <strain evidence="2 3">DFI.1.165</strain>
    </source>
</reference>
<sequence length="185" mass="19989">MAILQGKEILNPFIHKAGGYVKSLLSSNHVEMNDGNTLQNAMDHMLDKIYPVSSIYLSINAANPNTYLGGTWVAWGGGRVPVGVDTSQAEFSTVQKTGGSKTHKLTSNEMPSHYGHVPSDGEQWNVGNTARYMDIAKLTAYGSSGRGWSIFAGNEVIPGGVNRGGNAAHNNLQPYITCYMWLRTA</sequence>
<protein>
    <recommendedName>
        <fullName evidence="1">Baseplate structural protein Gp10 C-terminal domain-containing protein</fullName>
    </recommendedName>
</protein>
<dbReference type="Proteomes" id="UP001299546">
    <property type="component" value="Unassembled WGS sequence"/>
</dbReference>
<dbReference type="InterPro" id="IPR053827">
    <property type="entry name" value="Gp10_C"/>
</dbReference>
<name>A0ABS8DF54_9FIRM</name>
<accession>A0ABS8DF54</accession>
<dbReference type="Pfam" id="PF21939">
    <property type="entry name" value="Gp10_C"/>
    <property type="match status" value="1"/>
</dbReference>
<evidence type="ECO:0000313" key="2">
    <source>
        <dbReference type="EMBL" id="MCB7387010.1"/>
    </source>
</evidence>
<dbReference type="EMBL" id="JAJCIS010000002">
    <property type="protein sequence ID" value="MCB7387010.1"/>
    <property type="molecule type" value="Genomic_DNA"/>
</dbReference>
<proteinExistence type="predicted"/>